<comment type="caution">
    <text evidence="1">The sequence shown here is derived from an EMBL/GenBank/DDBJ whole genome shotgun (WGS) entry which is preliminary data.</text>
</comment>
<evidence type="ECO:0000313" key="2">
    <source>
        <dbReference type="Proteomes" id="UP000020077"/>
    </source>
</evidence>
<reference evidence="1 2" key="1">
    <citation type="submission" date="2014-02" db="EMBL/GenBank/DDBJ databases">
        <title>Expanding our view of genomic diversity in Candidatus Accumulibacter clades.</title>
        <authorList>
            <person name="Skennerton C.T."/>
            <person name="Barr J.J."/>
            <person name="Slater F.R."/>
            <person name="Bond P.L."/>
            <person name="Tyson G.W."/>
        </authorList>
    </citation>
    <scope>NUCLEOTIDE SEQUENCE [LARGE SCALE GENOMIC DNA]</scope>
    <source>
        <strain evidence="2">BA-91</strain>
    </source>
</reference>
<organism evidence="1 2">
    <name type="scientific">Candidatus Accumulibacter phosphatis</name>
    <dbReference type="NCBI Taxonomy" id="327160"/>
    <lineage>
        <taxon>Bacteria</taxon>
        <taxon>Pseudomonadati</taxon>
        <taxon>Pseudomonadota</taxon>
        <taxon>Betaproteobacteria</taxon>
        <taxon>Candidatus Accumulibacter</taxon>
    </lineage>
</organism>
<sequence>MTSCQGFAWHADQVPDLRSTTHLQTKPLTVTGSFFARLRRRGINQESKHGDFAL</sequence>
<dbReference type="Proteomes" id="UP000020077">
    <property type="component" value="Unassembled WGS sequence"/>
</dbReference>
<dbReference type="AlphaFoldDB" id="A0A080LXN4"/>
<dbReference type="EMBL" id="JDVG02000188">
    <property type="protein sequence ID" value="KFB73647.1"/>
    <property type="molecule type" value="Genomic_DNA"/>
</dbReference>
<evidence type="ECO:0000313" key="1">
    <source>
        <dbReference type="EMBL" id="KFB73647.1"/>
    </source>
</evidence>
<accession>A0A080LXN4</accession>
<proteinExistence type="predicted"/>
<name>A0A080LXN4_9PROT</name>
<gene>
    <name evidence="1" type="ORF">AW09_001091</name>
</gene>
<protein>
    <submittedName>
        <fullName evidence="1">Uncharacterized protein</fullName>
    </submittedName>
</protein>